<evidence type="ECO:0000256" key="1">
    <source>
        <dbReference type="ARBA" id="ARBA00006271"/>
    </source>
</evidence>
<dbReference type="InterPro" id="IPR036187">
    <property type="entry name" value="DNA_mismatch_repair_MutS_sf"/>
</dbReference>
<dbReference type="Pfam" id="PF05192">
    <property type="entry name" value="MutS_III"/>
    <property type="match status" value="1"/>
</dbReference>
<dbReference type="NCBIfam" id="NF003810">
    <property type="entry name" value="PRK05399.1"/>
    <property type="match status" value="1"/>
</dbReference>
<dbReference type="Gene3D" id="6.10.140.430">
    <property type="match status" value="1"/>
</dbReference>
<dbReference type="InterPro" id="IPR007695">
    <property type="entry name" value="DNA_mismatch_repair_MutS-lik_N"/>
</dbReference>
<keyword evidence="2" id="KW-0547">Nucleotide-binding</keyword>
<dbReference type="PIRSF" id="PIRSF037677">
    <property type="entry name" value="DNA_mis_repair_Msh6"/>
    <property type="match status" value="1"/>
</dbReference>
<keyword evidence="4" id="KW-0067">ATP-binding</keyword>
<dbReference type="CDD" id="cd03284">
    <property type="entry name" value="ABC_MutS1"/>
    <property type="match status" value="1"/>
</dbReference>
<keyword evidence="3" id="KW-0227">DNA damage</keyword>
<dbReference type="InterPro" id="IPR007861">
    <property type="entry name" value="DNA_mismatch_repair_MutS_clamp"/>
</dbReference>
<dbReference type="AlphaFoldDB" id="A0A3B0T6N0"/>
<dbReference type="FunFam" id="3.40.50.300:FF:000870">
    <property type="entry name" value="MutS protein homolog 4"/>
    <property type="match status" value="1"/>
</dbReference>
<dbReference type="InterPro" id="IPR016151">
    <property type="entry name" value="DNA_mismatch_repair_MutS_N"/>
</dbReference>
<dbReference type="Gene3D" id="3.30.420.110">
    <property type="entry name" value="MutS, connector domain"/>
    <property type="match status" value="1"/>
</dbReference>
<evidence type="ECO:0000256" key="2">
    <source>
        <dbReference type="ARBA" id="ARBA00022741"/>
    </source>
</evidence>
<dbReference type="SUPFAM" id="SSF48334">
    <property type="entry name" value="DNA repair protein MutS, domain III"/>
    <property type="match status" value="1"/>
</dbReference>
<dbReference type="InterPro" id="IPR027417">
    <property type="entry name" value="P-loop_NTPase"/>
</dbReference>
<dbReference type="FunFam" id="3.40.1170.10:FF:000001">
    <property type="entry name" value="DNA mismatch repair protein MutS"/>
    <property type="match status" value="1"/>
</dbReference>
<dbReference type="SUPFAM" id="SSF53150">
    <property type="entry name" value="DNA repair protein MutS, domain II"/>
    <property type="match status" value="1"/>
</dbReference>
<dbReference type="Gene3D" id="3.40.50.300">
    <property type="entry name" value="P-loop containing nucleotide triphosphate hydrolases"/>
    <property type="match status" value="1"/>
</dbReference>
<dbReference type="GO" id="GO:0140664">
    <property type="term" value="F:ATP-dependent DNA damage sensor activity"/>
    <property type="evidence" value="ECO:0007669"/>
    <property type="project" value="InterPro"/>
</dbReference>
<evidence type="ECO:0000256" key="5">
    <source>
        <dbReference type="ARBA" id="ARBA00023125"/>
    </source>
</evidence>
<dbReference type="Pfam" id="PF05188">
    <property type="entry name" value="MutS_II"/>
    <property type="match status" value="1"/>
</dbReference>
<accession>A0A3B0T6N0</accession>
<dbReference type="EMBL" id="UOEM01000033">
    <property type="protein sequence ID" value="VAW11713.1"/>
    <property type="molecule type" value="Genomic_DNA"/>
</dbReference>
<sequence length="907" mass="96549">MPLDPKTAGREPGKPATVTPMMAQYLEIKAVNPGSLLFYRMGDFYELFFDDAIAASKALSIALTKRGKHNGEDIPMCGVPAQSSDRYLEQLIAKGFRVTVCDQTEDPAAARKRGAKSVVHREVVRLVTTGTLTEDTLLDAGRHNFLGAVARSKAGGGPALALAWADISTGEIYCAPTDVIGIDADLARIEPAEILVPQPLMADDDLKRRLGSTGATLTDMPTSQFDSTSGERRLKALLGVGALDAFGDFSRAELGALGALVGYIELTQVGRMPALRPPRRISRSSAMIIDPATRTNLELVRTMGGARIGSLAQTIDRTRTSAGGRLLTARLLAPSTDTATINGRLDAVAHFVEAPSLRAVLRNRLAHVPDMARALSRLSLGRGSPRDLGTIRAGLDAALPIPTDFADEHGLASPPAEIAATLDALSQGPAALRDQLAATLTGDLPARITDGGFVGAGVNAELDEMRALRDESRRVIAGLEAQIRSDTGIKSLKIRHNNVLGYFIDVTAQHGDKLLGRPETFIHRQTLANNMRFTTTKLADLEVRIGEAAARAQKIEVAIFEDLTKVTLDESAALGQVMDAVAVLDVAAAFAELADTSRLVRPKISDEPRFAIVGGRHPVVEAALEKNREAPFVANDCNLTSANPGRGKLWLVTGPNMAGKSTFLRQNALLAIMAQTGAFVPADEAEIGIVDRLFSRVGASDDLAGGRSTFMVEMVETAAILNQAGPRALVILDEIGRGTATFDGLAIAWAALEHLHEKNRCRTLFATHFHELTALTTKLDNLGNVTMAVREWQGDVVFLHEVIAGAADRSYGVQVAKLAGLPPAVVARAGEVLAALEAGNEGSKTKTLVDDLPLFSLPPQPSPNAQTKAGPHPVAQRLAALLPDELSPREALELLYELKKLAAEDEA</sequence>
<dbReference type="InterPro" id="IPR017261">
    <property type="entry name" value="DNA_mismatch_repair_MutS/MSH"/>
</dbReference>
<dbReference type="NCBIfam" id="TIGR01070">
    <property type="entry name" value="mutS1"/>
    <property type="match status" value="1"/>
</dbReference>
<dbReference type="PANTHER" id="PTHR11361:SF34">
    <property type="entry name" value="DNA MISMATCH REPAIR PROTEIN MSH1, MITOCHONDRIAL"/>
    <property type="match status" value="1"/>
</dbReference>
<dbReference type="PANTHER" id="PTHR11361">
    <property type="entry name" value="DNA MISMATCH REPAIR PROTEIN MUTS FAMILY MEMBER"/>
    <property type="match status" value="1"/>
</dbReference>
<dbReference type="Pfam" id="PF01624">
    <property type="entry name" value="MutS_I"/>
    <property type="match status" value="1"/>
</dbReference>
<protein>
    <submittedName>
        <fullName evidence="8">DNA mismatch repair protein MutS</fullName>
    </submittedName>
</protein>
<dbReference type="SUPFAM" id="SSF52540">
    <property type="entry name" value="P-loop containing nucleoside triphosphate hydrolases"/>
    <property type="match status" value="1"/>
</dbReference>
<evidence type="ECO:0000256" key="6">
    <source>
        <dbReference type="ARBA" id="ARBA00023204"/>
    </source>
</evidence>
<dbReference type="InterPro" id="IPR007860">
    <property type="entry name" value="DNA_mmatch_repair_MutS_con_dom"/>
</dbReference>
<dbReference type="InterPro" id="IPR005748">
    <property type="entry name" value="DNA_mismatch_repair_MutS"/>
</dbReference>
<dbReference type="SMART" id="SM00533">
    <property type="entry name" value="MUTSd"/>
    <property type="match status" value="1"/>
</dbReference>
<dbReference type="PROSITE" id="PS00486">
    <property type="entry name" value="DNA_MISMATCH_REPAIR_2"/>
    <property type="match status" value="1"/>
</dbReference>
<dbReference type="GO" id="GO:0005524">
    <property type="term" value="F:ATP binding"/>
    <property type="evidence" value="ECO:0007669"/>
    <property type="project" value="UniProtKB-KW"/>
</dbReference>
<dbReference type="InterPro" id="IPR007696">
    <property type="entry name" value="DNA_mismatch_repair_MutS_core"/>
</dbReference>
<reference evidence="8" key="1">
    <citation type="submission" date="2018-06" db="EMBL/GenBank/DDBJ databases">
        <authorList>
            <person name="Zhirakovskaya E."/>
        </authorList>
    </citation>
    <scope>NUCLEOTIDE SEQUENCE</scope>
</reference>
<feature type="domain" description="DNA mismatch repair proteins mutS family" evidence="7">
    <location>
        <begin position="728"/>
        <end position="744"/>
    </location>
</feature>
<name>A0A3B0T6N0_9ZZZZ</name>
<dbReference type="Pfam" id="PF05190">
    <property type="entry name" value="MutS_IV"/>
    <property type="match status" value="1"/>
</dbReference>
<evidence type="ECO:0000313" key="8">
    <source>
        <dbReference type="EMBL" id="VAW11713.1"/>
    </source>
</evidence>
<dbReference type="GO" id="GO:0030983">
    <property type="term" value="F:mismatched DNA binding"/>
    <property type="evidence" value="ECO:0007669"/>
    <property type="project" value="InterPro"/>
</dbReference>
<dbReference type="InterPro" id="IPR036678">
    <property type="entry name" value="MutS_con_dom_sf"/>
</dbReference>
<dbReference type="InterPro" id="IPR045076">
    <property type="entry name" value="MutS"/>
</dbReference>
<evidence type="ECO:0000256" key="4">
    <source>
        <dbReference type="ARBA" id="ARBA00022840"/>
    </source>
</evidence>
<proteinExistence type="inferred from homology"/>
<dbReference type="HAMAP" id="MF_00096">
    <property type="entry name" value="MutS"/>
    <property type="match status" value="1"/>
</dbReference>
<dbReference type="SUPFAM" id="SSF55271">
    <property type="entry name" value="DNA repair protein MutS, domain I"/>
    <property type="match status" value="1"/>
</dbReference>
<dbReference type="InterPro" id="IPR000432">
    <property type="entry name" value="DNA_mismatch_repair_MutS_C"/>
</dbReference>
<dbReference type="GO" id="GO:0006298">
    <property type="term" value="P:mismatch repair"/>
    <property type="evidence" value="ECO:0007669"/>
    <property type="project" value="InterPro"/>
</dbReference>
<comment type="similarity">
    <text evidence="1">Belongs to the DNA mismatch repair MutS family.</text>
</comment>
<dbReference type="Pfam" id="PF00488">
    <property type="entry name" value="MutS_V"/>
    <property type="match status" value="1"/>
</dbReference>
<keyword evidence="6" id="KW-0234">DNA repair</keyword>
<dbReference type="Gene3D" id="1.10.1420.10">
    <property type="match status" value="2"/>
</dbReference>
<dbReference type="SMART" id="SM00534">
    <property type="entry name" value="MUTSac"/>
    <property type="match status" value="1"/>
</dbReference>
<gene>
    <name evidence="8" type="ORF">MNBD_ALPHA09-1115</name>
</gene>
<evidence type="ECO:0000256" key="3">
    <source>
        <dbReference type="ARBA" id="ARBA00022763"/>
    </source>
</evidence>
<dbReference type="Gene3D" id="3.40.1170.10">
    <property type="entry name" value="DNA repair protein MutS, domain I"/>
    <property type="match status" value="1"/>
</dbReference>
<keyword evidence="5" id="KW-0238">DNA-binding</keyword>
<evidence type="ECO:0000259" key="7">
    <source>
        <dbReference type="PROSITE" id="PS00486"/>
    </source>
</evidence>
<organism evidence="8">
    <name type="scientific">hydrothermal vent metagenome</name>
    <dbReference type="NCBI Taxonomy" id="652676"/>
    <lineage>
        <taxon>unclassified sequences</taxon>
        <taxon>metagenomes</taxon>
        <taxon>ecological metagenomes</taxon>
    </lineage>
</organism>
<dbReference type="GO" id="GO:0005829">
    <property type="term" value="C:cytosol"/>
    <property type="evidence" value="ECO:0007669"/>
    <property type="project" value="TreeGrafter"/>
</dbReference>